<dbReference type="STRING" id="71139.A0A059C7Y7"/>
<feature type="domain" description="FKB95-like N-terminal Kelch" evidence="1">
    <location>
        <begin position="87"/>
        <end position="340"/>
    </location>
</feature>
<dbReference type="PANTHER" id="PTHR24414">
    <property type="entry name" value="F-BOX/KELCH-REPEAT PROTEIN SKIP4"/>
    <property type="match status" value="1"/>
</dbReference>
<dbReference type="InterPro" id="IPR015915">
    <property type="entry name" value="Kelch-typ_b-propeller"/>
</dbReference>
<dbReference type="SUPFAM" id="SSF117281">
    <property type="entry name" value="Kelch motif"/>
    <property type="match status" value="1"/>
</dbReference>
<dbReference type="InterPro" id="IPR057499">
    <property type="entry name" value="Kelch_FKB95"/>
</dbReference>
<sequence length="356" mass="39973">MISFKCNNFLTSGDPTNPLPPRSLPDAAVDIIARVPCFYHPPLSVSSKNFLSLLSSPHLFSMHYLLRCTEPSLYLILHLPSSRYHYWYIFYSNPTSLKQHYLVLIASNPSPYPNIGSTFIALGPLIYVLGGSINDMASDYVWVLDCRSHRWKSRPAMHEGWLFVVAGVVGEKLYIMGECIVKSWSQGILWAAVPSSSHKVRENPSWAVLPLSACKAKEKFMHASAVVDGRIYAMADWDSVMYDVDKEVWESVESEIDKGWRGRGTLIDREGVWTALKGEESWPPEFMYGVRMANLGGNLAVVWEGKEGGEEKEVWCAVIAVKKDEHGKQVGCFCWLDSVFKVSKGSLIVNCLVVEL</sequence>
<dbReference type="eggNOG" id="KOG1072">
    <property type="taxonomic scope" value="Eukaryota"/>
</dbReference>
<organism evidence="2">
    <name type="scientific">Eucalyptus grandis</name>
    <name type="common">Flooded gum</name>
    <dbReference type="NCBI Taxonomy" id="71139"/>
    <lineage>
        <taxon>Eukaryota</taxon>
        <taxon>Viridiplantae</taxon>
        <taxon>Streptophyta</taxon>
        <taxon>Embryophyta</taxon>
        <taxon>Tracheophyta</taxon>
        <taxon>Spermatophyta</taxon>
        <taxon>Magnoliopsida</taxon>
        <taxon>eudicotyledons</taxon>
        <taxon>Gunneridae</taxon>
        <taxon>Pentapetalae</taxon>
        <taxon>rosids</taxon>
        <taxon>malvids</taxon>
        <taxon>Myrtales</taxon>
        <taxon>Myrtaceae</taxon>
        <taxon>Myrtoideae</taxon>
        <taxon>Eucalypteae</taxon>
        <taxon>Eucalyptus</taxon>
    </lineage>
</organism>
<reference evidence="2" key="1">
    <citation type="submission" date="2013-07" db="EMBL/GenBank/DDBJ databases">
        <title>The genome of Eucalyptus grandis.</title>
        <authorList>
            <person name="Schmutz J."/>
            <person name="Hayes R."/>
            <person name="Myburg A."/>
            <person name="Tuskan G."/>
            <person name="Grattapaglia D."/>
            <person name="Rokhsar D.S."/>
        </authorList>
    </citation>
    <scope>NUCLEOTIDE SEQUENCE</scope>
    <source>
        <tissue evidence="2">Leaf extractions</tissue>
    </source>
</reference>
<proteinExistence type="predicted"/>
<dbReference type="EMBL" id="KK198757">
    <property type="protein sequence ID" value="KCW74578.1"/>
    <property type="molecule type" value="Genomic_DNA"/>
</dbReference>
<protein>
    <recommendedName>
        <fullName evidence="1">FKB95-like N-terminal Kelch domain-containing protein</fullName>
    </recommendedName>
</protein>
<dbReference type="Pfam" id="PF25210">
    <property type="entry name" value="Kelch_FKB95"/>
    <property type="match status" value="1"/>
</dbReference>
<dbReference type="AlphaFoldDB" id="A0A059C7Y7"/>
<evidence type="ECO:0000259" key="1">
    <source>
        <dbReference type="Pfam" id="PF25210"/>
    </source>
</evidence>
<dbReference type="PANTHER" id="PTHR24414:SF23">
    <property type="entry name" value="F-BOX_KELCH-REPEAT PROTEIN SKIP6"/>
    <property type="match status" value="1"/>
</dbReference>
<name>A0A059C7Y7_EUCGR</name>
<dbReference type="InParanoid" id="A0A059C7Y7"/>
<dbReference type="InterPro" id="IPR050354">
    <property type="entry name" value="F-box/kelch-repeat_ARATH"/>
</dbReference>
<accession>A0A059C7Y7</accession>
<gene>
    <name evidence="2" type="ORF">EUGRSUZ_E03295</name>
</gene>
<evidence type="ECO:0000313" key="2">
    <source>
        <dbReference type="EMBL" id="KCW74578.1"/>
    </source>
</evidence>
<dbReference type="Gramene" id="KCW74578">
    <property type="protein sequence ID" value="KCW74578"/>
    <property type="gene ID" value="EUGRSUZ_E03295"/>
</dbReference>
<dbReference type="Gene3D" id="2.120.10.80">
    <property type="entry name" value="Kelch-type beta propeller"/>
    <property type="match status" value="1"/>
</dbReference>